<dbReference type="PANTHER" id="PTHR39321:SF3">
    <property type="entry name" value="PHOSPHOPANTETHEINE ADENYLYLTRANSFERASE"/>
    <property type="match status" value="1"/>
</dbReference>
<evidence type="ECO:0000256" key="3">
    <source>
        <dbReference type="ARBA" id="ARBA00009014"/>
    </source>
</evidence>
<organism evidence="16 17">
    <name type="scientific">Kistimonas scapharcae</name>
    <dbReference type="NCBI Taxonomy" id="1036133"/>
    <lineage>
        <taxon>Bacteria</taxon>
        <taxon>Pseudomonadati</taxon>
        <taxon>Pseudomonadota</taxon>
        <taxon>Gammaproteobacteria</taxon>
        <taxon>Oceanospirillales</taxon>
        <taxon>Endozoicomonadaceae</taxon>
        <taxon>Kistimonas</taxon>
    </lineage>
</organism>
<evidence type="ECO:0000256" key="8">
    <source>
        <dbReference type="ARBA" id="ARBA00022741"/>
    </source>
</evidence>
<evidence type="ECO:0000256" key="11">
    <source>
        <dbReference type="ARBA" id="ARBA00031253"/>
    </source>
</evidence>
<dbReference type="SUPFAM" id="SSF52374">
    <property type="entry name" value="Nucleotidylyl transferase"/>
    <property type="match status" value="1"/>
</dbReference>
<evidence type="ECO:0000256" key="5">
    <source>
        <dbReference type="ARBA" id="ARBA00022642"/>
    </source>
</evidence>
<reference evidence="17" key="1">
    <citation type="journal article" date="2019" name="Int. J. Syst. Evol. Microbiol.">
        <title>The Global Catalogue of Microorganisms (GCM) 10K type strain sequencing project: providing services to taxonomists for standard genome sequencing and annotation.</title>
        <authorList>
            <consortium name="The Broad Institute Genomics Platform"/>
            <consortium name="The Broad Institute Genome Sequencing Center for Infectious Disease"/>
            <person name="Wu L."/>
            <person name="Ma J."/>
        </authorList>
    </citation>
    <scope>NUCLEOTIDE SEQUENCE [LARGE SCALE GENOMIC DNA]</scope>
    <source>
        <strain evidence="17">JCM 17805</strain>
    </source>
</reference>
<evidence type="ECO:0000256" key="4">
    <source>
        <dbReference type="ARBA" id="ARBA00012389"/>
    </source>
</evidence>
<comment type="similarity">
    <text evidence="3">Belongs to the NadD family.</text>
</comment>
<dbReference type="EMBL" id="BAABFL010000417">
    <property type="protein sequence ID" value="GAA4650734.1"/>
    <property type="molecule type" value="Genomic_DNA"/>
</dbReference>
<keyword evidence="8" id="KW-0547">Nucleotide-binding</keyword>
<evidence type="ECO:0000256" key="12">
    <source>
        <dbReference type="ARBA" id="ARBA00033140"/>
    </source>
</evidence>
<keyword evidence="6" id="KW-0808">Transferase</keyword>
<evidence type="ECO:0000256" key="9">
    <source>
        <dbReference type="ARBA" id="ARBA00022840"/>
    </source>
</evidence>
<dbReference type="NCBIfam" id="TIGR00125">
    <property type="entry name" value="cyt_tran_rel"/>
    <property type="match status" value="1"/>
</dbReference>
<protein>
    <recommendedName>
        <fullName evidence="4">nicotinate-nucleotide adenylyltransferase</fullName>
        <ecNumber evidence="4">2.7.7.18</ecNumber>
    </recommendedName>
    <alternativeName>
        <fullName evidence="13">Deamido-NAD(+) diphosphorylase</fullName>
    </alternativeName>
    <alternativeName>
        <fullName evidence="12">Deamido-NAD(+) pyrophosphorylase</fullName>
    </alternativeName>
    <alternativeName>
        <fullName evidence="11">Nicotinate mononucleotide adenylyltransferase</fullName>
    </alternativeName>
</protein>
<evidence type="ECO:0000256" key="6">
    <source>
        <dbReference type="ARBA" id="ARBA00022679"/>
    </source>
</evidence>
<dbReference type="CDD" id="cd02165">
    <property type="entry name" value="NMNAT"/>
    <property type="match status" value="1"/>
</dbReference>
<dbReference type="GO" id="GO:0016779">
    <property type="term" value="F:nucleotidyltransferase activity"/>
    <property type="evidence" value="ECO:0007669"/>
    <property type="project" value="UniProtKB-KW"/>
</dbReference>
<evidence type="ECO:0000313" key="17">
    <source>
        <dbReference type="Proteomes" id="UP001500604"/>
    </source>
</evidence>
<evidence type="ECO:0000256" key="2">
    <source>
        <dbReference type="ARBA" id="ARBA00005019"/>
    </source>
</evidence>
<keyword evidence="5" id="KW-0662">Pyridine nucleotide biosynthesis</keyword>
<comment type="catalytic activity">
    <reaction evidence="14">
        <text>nicotinate beta-D-ribonucleotide + ATP + H(+) = deamido-NAD(+) + diphosphate</text>
        <dbReference type="Rhea" id="RHEA:22860"/>
        <dbReference type="ChEBI" id="CHEBI:15378"/>
        <dbReference type="ChEBI" id="CHEBI:30616"/>
        <dbReference type="ChEBI" id="CHEBI:33019"/>
        <dbReference type="ChEBI" id="CHEBI:57502"/>
        <dbReference type="ChEBI" id="CHEBI:58437"/>
        <dbReference type="EC" id="2.7.7.18"/>
    </reaction>
</comment>
<dbReference type="InterPro" id="IPR014729">
    <property type="entry name" value="Rossmann-like_a/b/a_fold"/>
</dbReference>
<keyword evidence="17" id="KW-1185">Reference proteome</keyword>
<dbReference type="Pfam" id="PF01467">
    <property type="entry name" value="CTP_transf_like"/>
    <property type="match status" value="1"/>
</dbReference>
<dbReference type="Gene3D" id="3.40.50.620">
    <property type="entry name" value="HUPs"/>
    <property type="match status" value="1"/>
</dbReference>
<gene>
    <name evidence="16" type="ORF">GCM10023116_30170</name>
</gene>
<sequence>MTDIGVFGSVFDPPTLGHLDVLEQAAGHFDHIILVPSAAHAFSKQPLPFEQRLALLRCFAKPIALPGCTLEVSEIENALLNQQPEKPVYTFDVLVALEVTHPDANLSFIRGPDNAAPETWQRFYRYAEIEARWALFTANERVTARSSQVRQLLQEMAPDDSNGLHELDLLVTPEVRDQILVHGLYRTSRQ</sequence>
<dbReference type="Proteomes" id="UP001500604">
    <property type="component" value="Unassembled WGS sequence"/>
</dbReference>
<evidence type="ECO:0000313" key="16">
    <source>
        <dbReference type="EMBL" id="GAA4650734.1"/>
    </source>
</evidence>
<comment type="caution">
    <text evidence="16">The sequence shown here is derived from an EMBL/GenBank/DDBJ whole genome shotgun (WGS) entry which is preliminary data.</text>
</comment>
<dbReference type="InterPro" id="IPR004821">
    <property type="entry name" value="Cyt_trans-like"/>
</dbReference>
<dbReference type="RefSeq" id="WP_345196964.1">
    <property type="nucleotide sequence ID" value="NZ_BAABFL010000417.1"/>
</dbReference>
<dbReference type="PANTHER" id="PTHR39321">
    <property type="entry name" value="NICOTINATE-NUCLEOTIDE ADENYLYLTRANSFERASE-RELATED"/>
    <property type="match status" value="1"/>
</dbReference>
<evidence type="ECO:0000256" key="7">
    <source>
        <dbReference type="ARBA" id="ARBA00022695"/>
    </source>
</evidence>
<keyword evidence="9" id="KW-0067">ATP-binding</keyword>
<keyword evidence="7 16" id="KW-0548">Nucleotidyltransferase</keyword>
<accession>A0ABP8V5B5</accession>
<evidence type="ECO:0000256" key="10">
    <source>
        <dbReference type="ARBA" id="ARBA00023027"/>
    </source>
</evidence>
<evidence type="ECO:0000256" key="13">
    <source>
        <dbReference type="ARBA" id="ARBA00033353"/>
    </source>
</evidence>
<dbReference type="InterPro" id="IPR005248">
    <property type="entry name" value="NadD/NMNAT"/>
</dbReference>
<comment type="pathway">
    <text evidence="2">Cofactor biosynthesis; NAD(+) biosynthesis; deamido-NAD(+) from nicotinate D-ribonucleotide: step 1/1.</text>
</comment>
<proteinExistence type="inferred from homology"/>
<evidence type="ECO:0000256" key="1">
    <source>
        <dbReference type="ARBA" id="ARBA00002324"/>
    </source>
</evidence>
<keyword evidence="10" id="KW-0520">NAD</keyword>
<evidence type="ECO:0000256" key="14">
    <source>
        <dbReference type="ARBA" id="ARBA00048721"/>
    </source>
</evidence>
<name>A0ABP8V5B5_9GAMM</name>
<feature type="domain" description="Cytidyltransferase-like" evidence="15">
    <location>
        <begin position="6"/>
        <end position="151"/>
    </location>
</feature>
<comment type="function">
    <text evidence="1">Catalyzes the reversible adenylation of nicotinate mononucleotide (NaMN) to nicotinic acid adenine dinucleotide (NaAD).</text>
</comment>
<evidence type="ECO:0000259" key="15">
    <source>
        <dbReference type="Pfam" id="PF01467"/>
    </source>
</evidence>
<dbReference type="EC" id="2.7.7.18" evidence="4"/>